<dbReference type="EMBL" id="KZ305037">
    <property type="protein sequence ID" value="PIA43252.1"/>
    <property type="molecule type" value="Genomic_DNA"/>
</dbReference>
<name>A0A2G5DIF8_AQUCA</name>
<gene>
    <name evidence="1" type="ORF">AQUCO_02000590v1</name>
</gene>
<reference evidence="1 2" key="1">
    <citation type="submission" date="2017-09" db="EMBL/GenBank/DDBJ databases">
        <title>WGS assembly of Aquilegia coerulea Goldsmith.</title>
        <authorList>
            <person name="Hodges S."/>
            <person name="Kramer E."/>
            <person name="Nordborg M."/>
            <person name="Tomkins J."/>
            <person name="Borevitz J."/>
            <person name="Derieg N."/>
            <person name="Yan J."/>
            <person name="Mihaltcheva S."/>
            <person name="Hayes R.D."/>
            <person name="Rokhsar D."/>
        </authorList>
    </citation>
    <scope>NUCLEOTIDE SEQUENCE [LARGE SCALE GENOMIC DNA]</scope>
    <source>
        <strain evidence="2">cv. Goldsmith</strain>
    </source>
</reference>
<protein>
    <submittedName>
        <fullName evidence="1">Uncharacterized protein</fullName>
    </submittedName>
</protein>
<proteinExistence type="predicted"/>
<dbReference type="InParanoid" id="A0A2G5DIF8"/>
<dbReference type="Proteomes" id="UP000230069">
    <property type="component" value="Unassembled WGS sequence"/>
</dbReference>
<evidence type="ECO:0000313" key="1">
    <source>
        <dbReference type="EMBL" id="PIA43252.1"/>
    </source>
</evidence>
<keyword evidence="2" id="KW-1185">Reference proteome</keyword>
<dbReference type="AlphaFoldDB" id="A0A2G5DIF8"/>
<organism evidence="1 2">
    <name type="scientific">Aquilegia coerulea</name>
    <name type="common">Rocky mountain columbine</name>
    <dbReference type="NCBI Taxonomy" id="218851"/>
    <lineage>
        <taxon>Eukaryota</taxon>
        <taxon>Viridiplantae</taxon>
        <taxon>Streptophyta</taxon>
        <taxon>Embryophyta</taxon>
        <taxon>Tracheophyta</taxon>
        <taxon>Spermatophyta</taxon>
        <taxon>Magnoliopsida</taxon>
        <taxon>Ranunculales</taxon>
        <taxon>Ranunculaceae</taxon>
        <taxon>Thalictroideae</taxon>
        <taxon>Aquilegia</taxon>
    </lineage>
</organism>
<sequence>MHLYLHPSEPIIYKLMAFEIVYQRGITLSISVRHQSLYSILLYRSYIVFTFVPILPTSYFGDVPSFKDINS</sequence>
<evidence type="ECO:0000313" key="2">
    <source>
        <dbReference type="Proteomes" id="UP000230069"/>
    </source>
</evidence>
<accession>A0A2G5DIF8</accession>